<evidence type="ECO:0000256" key="1">
    <source>
        <dbReference type="SAM" id="MobiDB-lite"/>
    </source>
</evidence>
<dbReference type="SMART" id="SM00213">
    <property type="entry name" value="UBQ"/>
    <property type="match status" value="1"/>
</dbReference>
<dbReference type="GO" id="GO:0051787">
    <property type="term" value="F:misfolded protein binding"/>
    <property type="evidence" value="ECO:0007669"/>
    <property type="project" value="TreeGrafter"/>
</dbReference>
<evidence type="ECO:0000313" key="4">
    <source>
        <dbReference type="Proteomes" id="UP000024635"/>
    </source>
</evidence>
<name>A0A016UVF5_9BILA</name>
<dbReference type="SUPFAM" id="SSF54236">
    <property type="entry name" value="Ubiquitin-like"/>
    <property type="match status" value="1"/>
</dbReference>
<sequence length="641" mass="72638">MKMKIRVKIMDQTDHPFEVDDQTLLSEFRLQVAERLNIPPERQRMIFAGHVLKTENNTLSACGIRDGHVLHLVERPADMPFPPSEGESNTAHDHDHHHHHHHRPVRFLQNMFGPQTNERERVTYMIPFERSGILEENSRIEELVRSAIERIPYLTSDQRSRFNIHWDSNNTLHIALPTQRNPHVASPALERVALIETFFEQIAQFHSITEAPGGLAERIDEFLEGTHIYYQENTAVMNDQLRDIAAALDREVLNRSRLIDAVGSEEAGDDETDEHEARFQRVEESDGNPGYVMRHAITPDLVGILRRLQAEHEALRPHLLRFDRILNSRILYNIDDAEHTDTDYRANFFTVYMEHLQRVVHRFSHVWHLASDLGVYLHTPLPRRLLPNYQQFRLLQPTEGQIILEFHSPQGGTASQATTNEPSSRFLDVPPPGVDVAELTSEEVRIMGLNPTVRRMQQMGIAVPMPIPPVGHVQVQAGGQPGAPRMIAQRRFVPMQRNSSVQVALRQAPGNTFPASSSSHVEQNAPTASQNMQSRHRSRSANPPSTGTVNDAISSTSVSSETVEGALLNALQHGAPFGDPSKNDTVHLNRVEQFQSRDTFPAMIIPDHTATEALEEAPMAIIAPQRPKRTCRHHHRAILNL</sequence>
<comment type="caution">
    <text evidence="3">The sequence shown here is derived from an EMBL/GenBank/DDBJ whole genome shotgun (WGS) entry which is preliminary data.</text>
</comment>
<feature type="compositionally biased region" description="Polar residues" evidence="1">
    <location>
        <begin position="540"/>
        <end position="553"/>
    </location>
</feature>
<feature type="region of interest" description="Disordered" evidence="1">
    <location>
        <begin position="76"/>
        <end position="104"/>
    </location>
</feature>
<dbReference type="EMBL" id="JARK01001363">
    <property type="protein sequence ID" value="EYC18443.1"/>
    <property type="molecule type" value="Genomic_DNA"/>
</dbReference>
<gene>
    <name evidence="3" type="primary">Acey_s0027.g1520</name>
    <name evidence="3" type="synonym">Acey-ZK688.5</name>
    <name evidence="3" type="ORF">Y032_0027g1520</name>
</gene>
<protein>
    <recommendedName>
        <fullName evidence="2">Ubiquitin-like domain-containing protein</fullName>
    </recommendedName>
</protein>
<keyword evidence="4" id="KW-1185">Reference proteome</keyword>
<feature type="region of interest" description="Disordered" evidence="1">
    <location>
        <begin position="509"/>
        <end position="558"/>
    </location>
</feature>
<dbReference type="OrthoDB" id="5845371at2759"/>
<dbReference type="STRING" id="53326.A0A016UVF5"/>
<dbReference type="GO" id="GO:0071818">
    <property type="term" value="C:BAT3 complex"/>
    <property type="evidence" value="ECO:0007669"/>
    <property type="project" value="TreeGrafter"/>
</dbReference>
<dbReference type="Proteomes" id="UP000024635">
    <property type="component" value="Unassembled WGS sequence"/>
</dbReference>
<dbReference type="PROSITE" id="PS50053">
    <property type="entry name" value="UBIQUITIN_2"/>
    <property type="match status" value="1"/>
</dbReference>
<dbReference type="GO" id="GO:0036503">
    <property type="term" value="P:ERAD pathway"/>
    <property type="evidence" value="ECO:0007669"/>
    <property type="project" value="TreeGrafter"/>
</dbReference>
<feature type="region of interest" description="Disordered" evidence="1">
    <location>
        <begin position="263"/>
        <end position="282"/>
    </location>
</feature>
<reference evidence="4" key="1">
    <citation type="journal article" date="2015" name="Nat. Genet.">
        <title>The genome and transcriptome of the zoonotic hookworm Ancylostoma ceylanicum identify infection-specific gene families.</title>
        <authorList>
            <person name="Schwarz E.M."/>
            <person name="Hu Y."/>
            <person name="Antoshechkin I."/>
            <person name="Miller M.M."/>
            <person name="Sternberg P.W."/>
            <person name="Aroian R.V."/>
        </authorList>
    </citation>
    <scope>NUCLEOTIDE SEQUENCE</scope>
    <source>
        <strain evidence="4">HY135</strain>
    </source>
</reference>
<evidence type="ECO:0000313" key="3">
    <source>
        <dbReference type="EMBL" id="EYC18443.1"/>
    </source>
</evidence>
<dbReference type="InterPro" id="IPR029071">
    <property type="entry name" value="Ubiquitin-like_domsf"/>
</dbReference>
<dbReference type="CDD" id="cd17039">
    <property type="entry name" value="Ubl_ubiquitin_like"/>
    <property type="match status" value="1"/>
</dbReference>
<accession>A0A016UVF5</accession>
<feature type="domain" description="Ubiquitin-like" evidence="2">
    <location>
        <begin position="3"/>
        <end position="75"/>
    </location>
</feature>
<dbReference type="PANTHER" id="PTHR15204">
    <property type="entry name" value="LARGE PROLINE-RICH PROTEIN BAG6"/>
    <property type="match status" value="1"/>
</dbReference>
<feature type="compositionally biased region" description="Basic residues" evidence="1">
    <location>
        <begin position="95"/>
        <end position="104"/>
    </location>
</feature>
<proteinExistence type="predicted"/>
<organism evidence="3 4">
    <name type="scientific">Ancylostoma ceylanicum</name>
    <dbReference type="NCBI Taxonomy" id="53326"/>
    <lineage>
        <taxon>Eukaryota</taxon>
        <taxon>Metazoa</taxon>
        <taxon>Ecdysozoa</taxon>
        <taxon>Nematoda</taxon>
        <taxon>Chromadorea</taxon>
        <taxon>Rhabditida</taxon>
        <taxon>Rhabditina</taxon>
        <taxon>Rhabditomorpha</taxon>
        <taxon>Strongyloidea</taxon>
        <taxon>Ancylostomatidae</taxon>
        <taxon>Ancylostomatinae</taxon>
        <taxon>Ancylostoma</taxon>
    </lineage>
</organism>
<dbReference type="InterPro" id="IPR000626">
    <property type="entry name" value="Ubiquitin-like_dom"/>
</dbReference>
<dbReference type="AlphaFoldDB" id="A0A016UVF5"/>
<dbReference type="GO" id="GO:0031593">
    <property type="term" value="F:polyubiquitin modification-dependent protein binding"/>
    <property type="evidence" value="ECO:0007669"/>
    <property type="project" value="TreeGrafter"/>
</dbReference>
<feature type="compositionally biased region" description="Polar residues" evidence="1">
    <location>
        <begin position="509"/>
        <end position="533"/>
    </location>
</feature>
<dbReference type="PANTHER" id="PTHR15204:SF0">
    <property type="entry name" value="LARGE PROLINE-RICH PROTEIN BAG6"/>
    <property type="match status" value="1"/>
</dbReference>
<dbReference type="Pfam" id="PF00240">
    <property type="entry name" value="ubiquitin"/>
    <property type="match status" value="1"/>
</dbReference>
<dbReference type="Gene3D" id="3.10.20.90">
    <property type="entry name" value="Phosphatidylinositol 3-kinase Catalytic Subunit, Chain A, domain 1"/>
    <property type="match status" value="1"/>
</dbReference>
<evidence type="ECO:0000259" key="2">
    <source>
        <dbReference type="PROSITE" id="PS50053"/>
    </source>
</evidence>